<protein>
    <submittedName>
        <fullName evidence="5">SDR family oxidoreductase</fullName>
    </submittedName>
    <submittedName>
        <fullName evidence="6">Short-subunit dehydrogenase</fullName>
    </submittedName>
</protein>
<gene>
    <name evidence="6" type="ORF">C7453_10676</name>
    <name evidence="5" type="ORF">HLH32_15440</name>
</gene>
<evidence type="ECO:0000256" key="1">
    <source>
        <dbReference type="ARBA" id="ARBA00006484"/>
    </source>
</evidence>
<comment type="similarity">
    <text evidence="1 3">Belongs to the short-chain dehydrogenases/reductases (SDR) family.</text>
</comment>
<keyword evidence="7" id="KW-1185">Reference proteome</keyword>
<dbReference type="InterPro" id="IPR002347">
    <property type="entry name" value="SDR_fam"/>
</dbReference>
<dbReference type="PRINTS" id="PR00081">
    <property type="entry name" value="GDHRDH"/>
</dbReference>
<proteinExistence type="inferred from homology"/>
<dbReference type="GO" id="GO:0016020">
    <property type="term" value="C:membrane"/>
    <property type="evidence" value="ECO:0007669"/>
    <property type="project" value="TreeGrafter"/>
</dbReference>
<organism evidence="6 7">
    <name type="scientific">Gluconacetobacter liquefaciens</name>
    <name type="common">Acetobacter liquefaciens</name>
    <dbReference type="NCBI Taxonomy" id="89584"/>
    <lineage>
        <taxon>Bacteria</taxon>
        <taxon>Pseudomonadati</taxon>
        <taxon>Pseudomonadota</taxon>
        <taxon>Alphaproteobacteria</taxon>
        <taxon>Acetobacterales</taxon>
        <taxon>Acetobacteraceae</taxon>
        <taxon>Gluconacetobacter</taxon>
    </lineage>
</organism>
<dbReference type="Proteomes" id="UP000562982">
    <property type="component" value="Unassembled WGS sequence"/>
</dbReference>
<keyword evidence="2" id="KW-0560">Oxidoreductase</keyword>
<dbReference type="PROSITE" id="PS00061">
    <property type="entry name" value="ADH_SHORT"/>
    <property type="match status" value="1"/>
</dbReference>
<dbReference type="EMBL" id="JABEQI010000011">
    <property type="protein sequence ID" value="MBB2187745.1"/>
    <property type="molecule type" value="Genomic_DNA"/>
</dbReference>
<dbReference type="SMART" id="SM00822">
    <property type="entry name" value="PKS_KR"/>
    <property type="match status" value="1"/>
</dbReference>
<dbReference type="PRINTS" id="PR00080">
    <property type="entry name" value="SDRFAMILY"/>
</dbReference>
<dbReference type="SUPFAM" id="SSF51735">
    <property type="entry name" value="NAD(P)-binding Rossmann-fold domains"/>
    <property type="match status" value="1"/>
</dbReference>
<dbReference type="EMBL" id="QQAW01000006">
    <property type="protein sequence ID" value="RDI37353.1"/>
    <property type="molecule type" value="Genomic_DNA"/>
</dbReference>
<evidence type="ECO:0000256" key="3">
    <source>
        <dbReference type="RuleBase" id="RU000363"/>
    </source>
</evidence>
<dbReference type="Gene3D" id="3.40.50.720">
    <property type="entry name" value="NAD(P)-binding Rossmann-like Domain"/>
    <property type="match status" value="1"/>
</dbReference>
<evidence type="ECO:0000313" key="5">
    <source>
        <dbReference type="EMBL" id="MBB2187745.1"/>
    </source>
</evidence>
<dbReference type="InterPro" id="IPR020904">
    <property type="entry name" value="Sc_DH/Rdtase_CS"/>
</dbReference>
<name>A0A370G5N4_GLULI</name>
<dbReference type="AlphaFoldDB" id="A0A370G5N4"/>
<dbReference type="InterPro" id="IPR057326">
    <property type="entry name" value="KR_dom"/>
</dbReference>
<dbReference type="InterPro" id="IPR036291">
    <property type="entry name" value="NAD(P)-bd_dom_sf"/>
</dbReference>
<dbReference type="RefSeq" id="WP_170143207.1">
    <property type="nucleotide sequence ID" value="NZ_BJMI01000034.1"/>
</dbReference>
<evidence type="ECO:0000259" key="4">
    <source>
        <dbReference type="SMART" id="SM00822"/>
    </source>
</evidence>
<dbReference type="PANTHER" id="PTHR44196">
    <property type="entry name" value="DEHYDROGENASE/REDUCTASE SDR FAMILY MEMBER 7B"/>
    <property type="match status" value="1"/>
</dbReference>
<evidence type="ECO:0000256" key="2">
    <source>
        <dbReference type="ARBA" id="ARBA00023002"/>
    </source>
</evidence>
<reference evidence="6 7" key="1">
    <citation type="submission" date="2018-07" db="EMBL/GenBank/DDBJ databases">
        <title>Genomic Encyclopedia of Type Strains, Phase IV (KMG-IV): sequencing the most valuable type-strain genomes for metagenomic binning, comparative biology and taxonomic classification.</title>
        <authorList>
            <person name="Goeker M."/>
        </authorList>
    </citation>
    <scope>NUCLEOTIDE SEQUENCE [LARGE SCALE GENOMIC DNA]</scope>
    <source>
        <strain evidence="6 7">DSM 5603</strain>
    </source>
</reference>
<sequence>MPQESENSRRKTVVISGATGGIGRFLCRQLRQEGWWVVILSRQADMPADIAADMAVTCDLMDAGAIATAGVAIREACPRIDLFISCAGTISPQTVGVLDGERVRRQVETNLTGVILLTQEVLPNIAVGGRILFVNSMAGVFPLAGSAVYTASKFGLRGFARALAQELRPRGIHVLSVFPGSVDTPMFRDEMEQGGSLLNFMSWPQAPERAAAWILAAARGRKEEHFPSIIDRIFPPLFLCSPVFLRLCMPVMTVWSRLTRWCYRRRHGRG</sequence>
<dbReference type="Pfam" id="PF00106">
    <property type="entry name" value="adh_short"/>
    <property type="match status" value="1"/>
</dbReference>
<reference evidence="5 8" key="2">
    <citation type="submission" date="2020-04" db="EMBL/GenBank/DDBJ databases">
        <title>Description of novel Gluconacetobacter.</title>
        <authorList>
            <person name="Sombolestani A."/>
        </authorList>
    </citation>
    <scope>NUCLEOTIDE SEQUENCE [LARGE SCALE GENOMIC DNA]</scope>
    <source>
        <strain evidence="5 8">LMG 1382</strain>
    </source>
</reference>
<comment type="caution">
    <text evidence="6">The sequence shown here is derived from an EMBL/GenBank/DDBJ whole genome shotgun (WGS) entry which is preliminary data.</text>
</comment>
<dbReference type="GO" id="GO:0016491">
    <property type="term" value="F:oxidoreductase activity"/>
    <property type="evidence" value="ECO:0007669"/>
    <property type="project" value="UniProtKB-KW"/>
</dbReference>
<feature type="domain" description="Ketoreductase" evidence="4">
    <location>
        <begin position="11"/>
        <end position="183"/>
    </location>
</feature>
<dbReference type="Proteomes" id="UP000254958">
    <property type="component" value="Unassembled WGS sequence"/>
</dbReference>
<accession>A0A370G5N4</accession>
<evidence type="ECO:0000313" key="8">
    <source>
        <dbReference type="Proteomes" id="UP000562982"/>
    </source>
</evidence>
<evidence type="ECO:0000313" key="7">
    <source>
        <dbReference type="Proteomes" id="UP000254958"/>
    </source>
</evidence>
<dbReference type="PANTHER" id="PTHR44196:SF1">
    <property type="entry name" value="DEHYDROGENASE_REDUCTASE SDR FAMILY MEMBER 7B"/>
    <property type="match status" value="1"/>
</dbReference>
<evidence type="ECO:0000313" key="6">
    <source>
        <dbReference type="EMBL" id="RDI37353.1"/>
    </source>
</evidence>
<dbReference type="CDD" id="cd05233">
    <property type="entry name" value="SDR_c"/>
    <property type="match status" value="1"/>
</dbReference>